<organism evidence="2 3">
    <name type="scientific">Prunus yedoensis var. nudiflora</name>
    <dbReference type="NCBI Taxonomy" id="2094558"/>
    <lineage>
        <taxon>Eukaryota</taxon>
        <taxon>Viridiplantae</taxon>
        <taxon>Streptophyta</taxon>
        <taxon>Embryophyta</taxon>
        <taxon>Tracheophyta</taxon>
        <taxon>Spermatophyta</taxon>
        <taxon>Magnoliopsida</taxon>
        <taxon>eudicotyledons</taxon>
        <taxon>Gunneridae</taxon>
        <taxon>Pentapetalae</taxon>
        <taxon>rosids</taxon>
        <taxon>fabids</taxon>
        <taxon>Rosales</taxon>
        <taxon>Rosaceae</taxon>
        <taxon>Amygdaloideae</taxon>
        <taxon>Amygdaleae</taxon>
        <taxon>Prunus</taxon>
    </lineage>
</organism>
<dbReference type="AlphaFoldDB" id="A0A314XL99"/>
<reference evidence="2 3" key="1">
    <citation type="submission" date="2018-02" db="EMBL/GenBank/DDBJ databases">
        <title>Draft genome of wild Prunus yedoensis var. nudiflora.</title>
        <authorList>
            <person name="Baek S."/>
            <person name="Kim J.-H."/>
            <person name="Choi K."/>
            <person name="Kim G.-B."/>
            <person name="Cho A."/>
            <person name="Jang H."/>
            <person name="Shin C.-H."/>
            <person name="Yu H.-J."/>
            <person name="Mun J.-H."/>
        </authorList>
    </citation>
    <scope>NUCLEOTIDE SEQUENCE [LARGE SCALE GENOMIC DNA]</scope>
    <source>
        <strain evidence="3">cv. Jeju island</strain>
        <tissue evidence="2">Leaf</tissue>
    </source>
</reference>
<dbReference type="PANTHER" id="PTHR35324:SF5">
    <property type="entry name" value="BHLH DOMAIN-CONTAINING PROTEIN"/>
    <property type="match status" value="1"/>
</dbReference>
<evidence type="ECO:0000256" key="1">
    <source>
        <dbReference type="SAM" id="MobiDB-lite"/>
    </source>
</evidence>
<dbReference type="Proteomes" id="UP000250321">
    <property type="component" value="Unassembled WGS sequence"/>
</dbReference>
<feature type="region of interest" description="Disordered" evidence="1">
    <location>
        <begin position="1"/>
        <end position="36"/>
    </location>
</feature>
<name>A0A314XL99_PRUYE</name>
<dbReference type="EMBL" id="PJQY01002565">
    <property type="protein sequence ID" value="PQP92490.1"/>
    <property type="molecule type" value="Genomic_DNA"/>
</dbReference>
<accession>A0A314XL99</accession>
<keyword evidence="3" id="KW-1185">Reference proteome</keyword>
<evidence type="ECO:0000313" key="3">
    <source>
        <dbReference type="Proteomes" id="UP000250321"/>
    </source>
</evidence>
<dbReference type="PANTHER" id="PTHR35324">
    <property type="entry name" value="BNAA08G03750D PROTEIN"/>
    <property type="match status" value="1"/>
</dbReference>
<protein>
    <submittedName>
        <fullName evidence="2">Uncharacterized protein</fullName>
    </submittedName>
</protein>
<dbReference type="OrthoDB" id="1727538at2759"/>
<gene>
    <name evidence="2" type="ORF">Pyn_24909</name>
</gene>
<proteinExistence type="predicted"/>
<feature type="compositionally biased region" description="Basic and acidic residues" evidence="1">
    <location>
        <begin position="19"/>
        <end position="29"/>
    </location>
</feature>
<sequence length="103" mass="11427">MAFVISKAPPQQKQPSFSEAEKKDGHEELSEAQSSSITRHVYLKSSAAAAMDRDVVLRRIRHHKNLSKVKSAFQALMGSSQEAASMASVDQTWLHQEDIFSSP</sequence>
<comment type="caution">
    <text evidence="2">The sequence shown here is derived from an EMBL/GenBank/DDBJ whole genome shotgun (WGS) entry which is preliminary data.</text>
</comment>
<evidence type="ECO:0000313" key="2">
    <source>
        <dbReference type="EMBL" id="PQP92490.1"/>
    </source>
</evidence>